<proteinExistence type="predicted"/>
<dbReference type="Proteomes" id="UP000663181">
    <property type="component" value="Chromosome"/>
</dbReference>
<keyword evidence="3" id="KW-1185">Reference proteome</keyword>
<evidence type="ECO:0000256" key="1">
    <source>
        <dbReference type="SAM" id="MobiDB-lite"/>
    </source>
</evidence>
<dbReference type="EMBL" id="CP064030">
    <property type="protein sequence ID" value="QRN54899.1"/>
    <property type="molecule type" value="Genomic_DNA"/>
</dbReference>
<protein>
    <submittedName>
        <fullName evidence="2">Winged helix-turn-helix domain-containing protein</fullName>
    </submittedName>
</protein>
<evidence type="ECO:0000313" key="2">
    <source>
        <dbReference type="EMBL" id="QRN54899.1"/>
    </source>
</evidence>
<name>A0ABX7GX95_9GAMM</name>
<feature type="region of interest" description="Disordered" evidence="1">
    <location>
        <begin position="143"/>
        <end position="172"/>
    </location>
</feature>
<dbReference type="RefSeq" id="WP_188798328.1">
    <property type="nucleotide sequence ID" value="NZ_BMIZ01000001.1"/>
</dbReference>
<gene>
    <name evidence="2" type="ORF">ISN74_05980</name>
</gene>
<feature type="compositionally biased region" description="Basic residues" evidence="1">
    <location>
        <begin position="163"/>
        <end position="172"/>
    </location>
</feature>
<accession>A0ABX7GX95</accession>
<sequence length="172" mass="19309">MARTARGKTDLTWAREQVASARTADELRQAQASLLSLELGLSLEQTAMAIGRSVSLTYKLRNQCPQRSAGRAPLRKRKAELRNRAIISLEREARLLDEVLGNAACDGVIVISRVKATYEKALGRPIALSTFYRALARHGWRKLAPDPNHESSITTPQRDASKRSRKSFWQKR</sequence>
<evidence type="ECO:0000313" key="3">
    <source>
        <dbReference type="Proteomes" id="UP000663181"/>
    </source>
</evidence>
<reference evidence="2 3" key="1">
    <citation type="submission" date="2020-10" db="EMBL/GenBank/DDBJ databases">
        <title>Phylogeny of dyella-like bacteria.</title>
        <authorList>
            <person name="Fu J."/>
        </authorList>
    </citation>
    <scope>NUCLEOTIDE SEQUENCE [LARGE SCALE GENOMIC DNA]</scope>
    <source>
        <strain evidence="2 3">DHOB09</strain>
    </source>
</reference>
<organism evidence="2 3">
    <name type="scientific">Dyella caseinilytica</name>
    <dbReference type="NCBI Taxonomy" id="1849581"/>
    <lineage>
        <taxon>Bacteria</taxon>
        <taxon>Pseudomonadati</taxon>
        <taxon>Pseudomonadota</taxon>
        <taxon>Gammaproteobacteria</taxon>
        <taxon>Lysobacterales</taxon>
        <taxon>Rhodanobacteraceae</taxon>
        <taxon>Dyella</taxon>
    </lineage>
</organism>